<evidence type="ECO:0000313" key="2">
    <source>
        <dbReference type="EMBL" id="KAJ1145028.1"/>
    </source>
</evidence>
<sequence length="66" mass="7409">MQDAGGQEKHRASEQRGADEGEAHERAGNRFHFRVCVALLKGPAKACHDLHPVNWVHQWKSAVQPQ</sequence>
<dbReference type="AlphaFoldDB" id="A0AAV7QYA2"/>
<comment type="caution">
    <text evidence="2">The sequence shown here is derived from an EMBL/GenBank/DDBJ whole genome shotgun (WGS) entry which is preliminary data.</text>
</comment>
<dbReference type="EMBL" id="JANPWB010000010">
    <property type="protein sequence ID" value="KAJ1145028.1"/>
    <property type="molecule type" value="Genomic_DNA"/>
</dbReference>
<protein>
    <submittedName>
        <fullName evidence="2">Uncharacterized protein</fullName>
    </submittedName>
</protein>
<gene>
    <name evidence="2" type="ORF">NDU88_011320</name>
</gene>
<feature type="region of interest" description="Disordered" evidence="1">
    <location>
        <begin position="1"/>
        <end position="25"/>
    </location>
</feature>
<reference evidence="2" key="1">
    <citation type="journal article" date="2022" name="bioRxiv">
        <title>Sequencing and chromosome-scale assembly of the giantPleurodeles waltlgenome.</title>
        <authorList>
            <person name="Brown T."/>
            <person name="Elewa A."/>
            <person name="Iarovenko S."/>
            <person name="Subramanian E."/>
            <person name="Araus A.J."/>
            <person name="Petzold A."/>
            <person name="Susuki M."/>
            <person name="Suzuki K.-i.T."/>
            <person name="Hayashi T."/>
            <person name="Toyoda A."/>
            <person name="Oliveira C."/>
            <person name="Osipova E."/>
            <person name="Leigh N.D."/>
            <person name="Simon A."/>
            <person name="Yun M.H."/>
        </authorList>
    </citation>
    <scope>NUCLEOTIDE SEQUENCE</scope>
    <source>
        <strain evidence="2">20211129_DDA</strain>
        <tissue evidence="2">Liver</tissue>
    </source>
</reference>
<accession>A0AAV7QYA2</accession>
<keyword evidence="3" id="KW-1185">Reference proteome</keyword>
<proteinExistence type="predicted"/>
<evidence type="ECO:0000313" key="3">
    <source>
        <dbReference type="Proteomes" id="UP001066276"/>
    </source>
</evidence>
<organism evidence="2 3">
    <name type="scientific">Pleurodeles waltl</name>
    <name type="common">Iberian ribbed newt</name>
    <dbReference type="NCBI Taxonomy" id="8319"/>
    <lineage>
        <taxon>Eukaryota</taxon>
        <taxon>Metazoa</taxon>
        <taxon>Chordata</taxon>
        <taxon>Craniata</taxon>
        <taxon>Vertebrata</taxon>
        <taxon>Euteleostomi</taxon>
        <taxon>Amphibia</taxon>
        <taxon>Batrachia</taxon>
        <taxon>Caudata</taxon>
        <taxon>Salamandroidea</taxon>
        <taxon>Salamandridae</taxon>
        <taxon>Pleurodelinae</taxon>
        <taxon>Pleurodeles</taxon>
    </lineage>
</organism>
<dbReference type="Proteomes" id="UP001066276">
    <property type="component" value="Chromosome 6"/>
</dbReference>
<evidence type="ECO:0000256" key="1">
    <source>
        <dbReference type="SAM" id="MobiDB-lite"/>
    </source>
</evidence>
<name>A0AAV7QYA2_PLEWA</name>